<proteinExistence type="predicted"/>
<organism evidence="1 2">
    <name type="scientific">Haloferula sargassicola</name>
    <dbReference type="NCBI Taxonomy" id="490096"/>
    <lineage>
        <taxon>Bacteria</taxon>
        <taxon>Pseudomonadati</taxon>
        <taxon>Verrucomicrobiota</taxon>
        <taxon>Verrucomicrobiia</taxon>
        <taxon>Verrucomicrobiales</taxon>
        <taxon>Verrucomicrobiaceae</taxon>
        <taxon>Haloferula</taxon>
    </lineage>
</organism>
<dbReference type="PIRSF" id="PIRSF011396">
    <property type="entry name" value="Trp_halogenase"/>
    <property type="match status" value="1"/>
</dbReference>
<evidence type="ECO:0000313" key="1">
    <source>
        <dbReference type="EMBL" id="GAA5483596.1"/>
    </source>
</evidence>
<dbReference type="PANTHER" id="PTHR43747">
    <property type="entry name" value="FAD-BINDING PROTEIN"/>
    <property type="match status" value="1"/>
</dbReference>
<dbReference type="InterPro" id="IPR050816">
    <property type="entry name" value="Flavin-dep_Halogenase_NPB"/>
</dbReference>
<dbReference type="EMBL" id="BAABRI010000016">
    <property type="protein sequence ID" value="GAA5483596.1"/>
    <property type="molecule type" value="Genomic_DNA"/>
</dbReference>
<dbReference type="Proteomes" id="UP001476282">
    <property type="component" value="Unassembled WGS sequence"/>
</dbReference>
<dbReference type="InterPro" id="IPR036188">
    <property type="entry name" value="FAD/NAD-bd_sf"/>
</dbReference>
<dbReference type="Gene3D" id="3.50.50.60">
    <property type="entry name" value="FAD/NAD(P)-binding domain"/>
    <property type="match status" value="1"/>
</dbReference>
<comment type="caution">
    <text evidence="1">The sequence shown here is derived from an EMBL/GenBank/DDBJ whole genome shotgun (WGS) entry which is preliminary data.</text>
</comment>
<keyword evidence="2" id="KW-1185">Reference proteome</keyword>
<evidence type="ECO:0000313" key="2">
    <source>
        <dbReference type="Proteomes" id="UP001476282"/>
    </source>
</evidence>
<dbReference type="InterPro" id="IPR033856">
    <property type="entry name" value="Trp_halogen"/>
</dbReference>
<protein>
    <submittedName>
        <fullName evidence="1">Flavin-dependent tryptophan halogenase RebH</fullName>
    </submittedName>
</protein>
<dbReference type="SUPFAM" id="SSF51905">
    <property type="entry name" value="FAD/NAD(P)-binding domain"/>
    <property type="match status" value="1"/>
</dbReference>
<dbReference type="InterPro" id="IPR006905">
    <property type="entry name" value="Flavin_halogenase"/>
</dbReference>
<name>A0ABP9UPW9_9BACT</name>
<dbReference type="RefSeq" id="WP_353567707.1">
    <property type="nucleotide sequence ID" value="NZ_BAABRI010000016.1"/>
</dbReference>
<sequence>MIQNVLVVGSGSAGLLAALSLKKKIPQLGVKIVRDPEIGVIGVGEGTTPNFPNLLFDYLGISRADFYRRAQPTWKLGIRFNWGPRGRFDYTFGRQLDAHWPGMERPIGFYCDDDFDNLELPSALMRADKVFLRQQNGCPDIQPWHAFHIENEQFVAVLESFAADWGVEITDGKIVSTDTDGSGVKAVLLEDGRRLEADFFIDSSGFRAELIGKALDEPYVPFSKTLFCDRAVVGGWQREDEPILPYTTADQMDWGWCWRIEHEHHVNRGYVYASDMISDEQAEEEFRRKNPKLPDTTRIVKFSSGHRRRMWVKNVVAIGNSAGFVEPLEATALMLVCAHVRTLVDFLLHCELEPTPSMVDLYNEQTNVSWEDIRDFLGLHYQLNTAGETDFWRRCREETDLSGIGDLLEFYRENGPTGFCRYRIGKWESDFGIEGYLVMLVGQRAPYDKRHKVTPAEDTIWKQRRHQLAAAAAGGMTVAEALQYVRHPNWRWHGDAQKSA</sequence>
<dbReference type="PANTHER" id="PTHR43747:SF4">
    <property type="entry name" value="FLAVIN-DEPENDENT TRYPTOPHAN HALOGENASE"/>
    <property type="match status" value="1"/>
</dbReference>
<reference evidence="1 2" key="1">
    <citation type="submission" date="2024-02" db="EMBL/GenBank/DDBJ databases">
        <title>Haloferula sargassicola NBRC 104335.</title>
        <authorList>
            <person name="Ichikawa N."/>
            <person name="Katano-Makiyama Y."/>
            <person name="Hidaka K."/>
        </authorList>
    </citation>
    <scope>NUCLEOTIDE SEQUENCE [LARGE SCALE GENOMIC DNA]</scope>
    <source>
        <strain evidence="1 2">NBRC 104335</strain>
    </source>
</reference>
<gene>
    <name evidence="1" type="primary">rebH_2</name>
    <name evidence="1" type="ORF">Hsar01_02830</name>
</gene>
<dbReference type="Pfam" id="PF04820">
    <property type="entry name" value="Trp_halogenase"/>
    <property type="match status" value="1"/>
</dbReference>
<accession>A0ABP9UPW9</accession>